<keyword evidence="5" id="KW-1185">Reference proteome</keyword>
<evidence type="ECO:0000256" key="3">
    <source>
        <dbReference type="SAM" id="MobiDB-lite"/>
    </source>
</evidence>
<keyword evidence="4" id="KW-0378">Hydrolase</keyword>
<accession>A0AAN6ZJW3</accession>
<dbReference type="InterPro" id="IPR050227">
    <property type="entry name" value="Rab"/>
</dbReference>
<dbReference type="AlphaFoldDB" id="A0AAN6ZJW3"/>
<organism evidence="4 5">
    <name type="scientific">Dichotomopilus funicola</name>
    <dbReference type="NCBI Taxonomy" id="1934379"/>
    <lineage>
        <taxon>Eukaryota</taxon>
        <taxon>Fungi</taxon>
        <taxon>Dikarya</taxon>
        <taxon>Ascomycota</taxon>
        <taxon>Pezizomycotina</taxon>
        <taxon>Sordariomycetes</taxon>
        <taxon>Sordariomycetidae</taxon>
        <taxon>Sordariales</taxon>
        <taxon>Chaetomiaceae</taxon>
        <taxon>Dichotomopilus</taxon>
    </lineage>
</organism>
<dbReference type="InterPro" id="IPR027417">
    <property type="entry name" value="P-loop_NTPase"/>
</dbReference>
<dbReference type="GO" id="GO:0003924">
    <property type="term" value="F:GTPase activity"/>
    <property type="evidence" value="ECO:0007669"/>
    <property type="project" value="InterPro"/>
</dbReference>
<reference evidence="4" key="2">
    <citation type="submission" date="2023-05" db="EMBL/GenBank/DDBJ databases">
        <authorList>
            <consortium name="Lawrence Berkeley National Laboratory"/>
            <person name="Steindorff A."/>
            <person name="Hensen N."/>
            <person name="Bonometti L."/>
            <person name="Westerberg I."/>
            <person name="Brannstrom I.O."/>
            <person name="Guillou S."/>
            <person name="Cros-Aarteil S."/>
            <person name="Calhoun S."/>
            <person name="Haridas S."/>
            <person name="Kuo A."/>
            <person name="Mondo S."/>
            <person name="Pangilinan J."/>
            <person name="Riley R."/>
            <person name="Labutti K."/>
            <person name="Andreopoulos B."/>
            <person name="Lipzen A."/>
            <person name="Chen C."/>
            <person name="Yanf M."/>
            <person name="Daum C."/>
            <person name="Ng V."/>
            <person name="Clum A."/>
            <person name="Ohm R."/>
            <person name="Martin F."/>
            <person name="Silar P."/>
            <person name="Natvig D."/>
            <person name="Lalanne C."/>
            <person name="Gautier V."/>
            <person name="Ament-Velasquez S.L."/>
            <person name="Kruys A."/>
            <person name="Hutchinson M.I."/>
            <person name="Powell A.J."/>
            <person name="Barry K."/>
            <person name="Miller A.N."/>
            <person name="Grigoriev I.V."/>
            <person name="Debuchy R."/>
            <person name="Gladieux P."/>
            <person name="Thoren M.H."/>
            <person name="Johannesson H."/>
        </authorList>
    </citation>
    <scope>NUCLEOTIDE SEQUENCE</scope>
    <source>
        <strain evidence="4">CBS 141.50</strain>
    </source>
</reference>
<dbReference type="Pfam" id="PF00071">
    <property type="entry name" value="Ras"/>
    <property type="match status" value="1"/>
</dbReference>
<comment type="caution">
    <text evidence="4">The sequence shown here is derived from an EMBL/GenBank/DDBJ whole genome shotgun (WGS) entry which is preliminary data.</text>
</comment>
<dbReference type="Gene3D" id="3.40.50.300">
    <property type="entry name" value="P-loop containing nucleotide triphosphate hydrolases"/>
    <property type="match status" value="1"/>
</dbReference>
<feature type="compositionally biased region" description="Low complexity" evidence="3">
    <location>
        <begin position="97"/>
        <end position="106"/>
    </location>
</feature>
<dbReference type="SMART" id="SM00174">
    <property type="entry name" value="RHO"/>
    <property type="match status" value="1"/>
</dbReference>
<reference evidence="4" key="1">
    <citation type="journal article" date="2023" name="Mol. Phylogenet. Evol.">
        <title>Genome-scale phylogeny and comparative genomics of the fungal order Sordariales.</title>
        <authorList>
            <person name="Hensen N."/>
            <person name="Bonometti L."/>
            <person name="Westerberg I."/>
            <person name="Brannstrom I.O."/>
            <person name="Guillou S."/>
            <person name="Cros-Aarteil S."/>
            <person name="Calhoun S."/>
            <person name="Haridas S."/>
            <person name="Kuo A."/>
            <person name="Mondo S."/>
            <person name="Pangilinan J."/>
            <person name="Riley R."/>
            <person name="LaButti K."/>
            <person name="Andreopoulos B."/>
            <person name="Lipzen A."/>
            <person name="Chen C."/>
            <person name="Yan M."/>
            <person name="Daum C."/>
            <person name="Ng V."/>
            <person name="Clum A."/>
            <person name="Steindorff A."/>
            <person name="Ohm R.A."/>
            <person name="Martin F."/>
            <person name="Silar P."/>
            <person name="Natvig D.O."/>
            <person name="Lalanne C."/>
            <person name="Gautier V."/>
            <person name="Ament-Velasquez S.L."/>
            <person name="Kruys A."/>
            <person name="Hutchinson M.I."/>
            <person name="Powell A.J."/>
            <person name="Barry K."/>
            <person name="Miller A.N."/>
            <person name="Grigoriev I.V."/>
            <person name="Debuchy R."/>
            <person name="Gladieux P."/>
            <person name="Hiltunen Thoren M."/>
            <person name="Johannesson H."/>
        </authorList>
    </citation>
    <scope>NUCLEOTIDE SEQUENCE</scope>
    <source>
        <strain evidence="4">CBS 141.50</strain>
    </source>
</reference>
<evidence type="ECO:0000313" key="4">
    <source>
        <dbReference type="EMBL" id="KAK4141142.1"/>
    </source>
</evidence>
<keyword evidence="2" id="KW-0342">GTP-binding</keyword>
<sequence length="460" mass="47536">HPANPDPTNPDTAEPARKRTRLGFGRSLGAVFQRVVGRHHHTQQQQQQQTNLNHSAETPLASSLAVPVVSPGFGPAAFGPAALAAPAVSAPAPPGSAVPVSSGPVSPTSPGPTTPFVSSTPITPGTSGAAGSLYGPASQVPALPGHNHGQAHAHYNSHVQTGSHNNGHGLPVLPGLVPTRSVSAAARAMSPFGLLSRGVGSVRNGTIGSAAGAGAGAAVGGAGNGAGNGAGSVRSGVLAVEEVRRTIKICLVGDAGTGKTDFFRAVMGSSFDTTTTSTTDLHFGSVVVRTRHGTAANVELWDFPSSIATGHPGTLMSTFFHAAVICFALDDQKNLASVGGVWKPKLDMCLHDGQTFVLGLKRDLRPTFPGLGLNFLPPSSQRVSPEIGQQTASSIHANGYGECSVHANDNVLAAWEGMVHHIVSSLEARERTLRHTRRRERTQLAVSNFWGRLGRRRFGR</sequence>
<feature type="non-terminal residue" evidence="4">
    <location>
        <position position="1"/>
    </location>
</feature>
<name>A0AAN6ZJW3_9PEZI</name>
<feature type="region of interest" description="Disordered" evidence="3">
    <location>
        <begin position="86"/>
        <end position="152"/>
    </location>
</feature>
<feature type="region of interest" description="Disordered" evidence="3">
    <location>
        <begin position="37"/>
        <end position="58"/>
    </location>
</feature>
<gene>
    <name evidence="4" type="ORF">C8A04DRAFT_31238</name>
</gene>
<dbReference type="PANTHER" id="PTHR47977">
    <property type="entry name" value="RAS-RELATED PROTEIN RAB"/>
    <property type="match status" value="1"/>
</dbReference>
<dbReference type="InterPro" id="IPR001806">
    <property type="entry name" value="Small_GTPase"/>
</dbReference>
<dbReference type="SMART" id="SM00175">
    <property type="entry name" value="RAB"/>
    <property type="match status" value="1"/>
</dbReference>
<keyword evidence="1" id="KW-0547">Nucleotide-binding</keyword>
<dbReference type="Proteomes" id="UP001302676">
    <property type="component" value="Unassembled WGS sequence"/>
</dbReference>
<evidence type="ECO:0000256" key="2">
    <source>
        <dbReference type="ARBA" id="ARBA00023134"/>
    </source>
</evidence>
<dbReference type="EMBL" id="MU853616">
    <property type="protein sequence ID" value="KAK4141142.1"/>
    <property type="molecule type" value="Genomic_DNA"/>
</dbReference>
<evidence type="ECO:0000313" key="5">
    <source>
        <dbReference type="Proteomes" id="UP001302676"/>
    </source>
</evidence>
<feature type="region of interest" description="Disordered" evidence="3">
    <location>
        <begin position="1"/>
        <end position="24"/>
    </location>
</feature>
<evidence type="ECO:0000256" key="1">
    <source>
        <dbReference type="ARBA" id="ARBA00022741"/>
    </source>
</evidence>
<dbReference type="SUPFAM" id="SSF52540">
    <property type="entry name" value="P-loop containing nucleoside triphosphate hydrolases"/>
    <property type="match status" value="1"/>
</dbReference>
<dbReference type="GO" id="GO:0005525">
    <property type="term" value="F:GTP binding"/>
    <property type="evidence" value="ECO:0007669"/>
    <property type="project" value="UniProtKB-KW"/>
</dbReference>
<dbReference type="GeneID" id="87818302"/>
<proteinExistence type="predicted"/>
<dbReference type="RefSeq" id="XP_062634513.1">
    <property type="nucleotide sequence ID" value="XM_062781689.1"/>
</dbReference>
<protein>
    <submittedName>
        <fullName evidence="4">P-loop containing nucleoside triphosphate hydrolase protein</fullName>
    </submittedName>
</protein>